<keyword evidence="2" id="KW-1003">Cell membrane</keyword>
<dbReference type="PANTHER" id="PTHR30606:SF10">
    <property type="entry name" value="PHOSPHATIDYLINOSITOL MANNOSIDE ACYLTRANSFERASE"/>
    <property type="match status" value="1"/>
</dbReference>
<sequence>MSDPAFQPLAYAQNLVVRGLIGLGLALPYRLRVPLLGWVLRGPVGRIAGYRQRAMQNLALIWPDIPLNQRKKIASESLDNAGRTLIENYSTAGFLARQSKLTPQGPGVAALDKAKAEKRAVILVSGHFGNYEAARACLVAQGYTIGGLYRPMSNRYFNAHYVQTMEAFGGPIFPQGRAGTTGFVKHLKAGGLLVLLFDQRAGSDYIDFLGEPARTALSAAELSLRYKADLIPFYATRQPDGLSFAVELEAPIPHSTPLEMTTALTRSLEARVKAHPGQWFWIHRRWR</sequence>
<protein>
    <submittedName>
        <fullName evidence="7">Lysophospholipid acyltransferase family protein</fullName>
    </submittedName>
</protein>
<dbReference type="Pfam" id="PF03279">
    <property type="entry name" value="Lip_A_acyltrans"/>
    <property type="match status" value="1"/>
</dbReference>
<evidence type="ECO:0000256" key="1">
    <source>
        <dbReference type="ARBA" id="ARBA00004533"/>
    </source>
</evidence>
<keyword evidence="8" id="KW-1185">Reference proteome</keyword>
<evidence type="ECO:0000256" key="4">
    <source>
        <dbReference type="ARBA" id="ARBA00022679"/>
    </source>
</evidence>
<dbReference type="PANTHER" id="PTHR30606">
    <property type="entry name" value="LIPID A BIOSYNTHESIS LAUROYL ACYLTRANSFERASE"/>
    <property type="match status" value="1"/>
</dbReference>
<evidence type="ECO:0000256" key="3">
    <source>
        <dbReference type="ARBA" id="ARBA00022519"/>
    </source>
</evidence>
<comment type="subcellular location">
    <subcellularLocation>
        <location evidence="1">Cell inner membrane</location>
    </subcellularLocation>
</comment>
<dbReference type="RefSeq" id="WP_380071669.1">
    <property type="nucleotide sequence ID" value="NZ_JBHRTO010000001.1"/>
</dbReference>
<comment type="caution">
    <text evidence="7">The sequence shown here is derived from an EMBL/GenBank/DDBJ whole genome shotgun (WGS) entry which is preliminary data.</text>
</comment>
<evidence type="ECO:0000256" key="6">
    <source>
        <dbReference type="ARBA" id="ARBA00023315"/>
    </source>
</evidence>
<gene>
    <name evidence="7" type="ORF">ACFOGH_03475</name>
</gene>
<keyword evidence="6 7" id="KW-0012">Acyltransferase</keyword>
<organism evidence="7 8">
    <name type="scientific">Cypionkella sinensis</name>
    <dbReference type="NCBI Taxonomy" id="1756043"/>
    <lineage>
        <taxon>Bacteria</taxon>
        <taxon>Pseudomonadati</taxon>
        <taxon>Pseudomonadota</taxon>
        <taxon>Alphaproteobacteria</taxon>
        <taxon>Rhodobacterales</taxon>
        <taxon>Paracoccaceae</taxon>
        <taxon>Cypionkella</taxon>
    </lineage>
</organism>
<evidence type="ECO:0000313" key="7">
    <source>
        <dbReference type="EMBL" id="MFC3180041.1"/>
    </source>
</evidence>
<keyword evidence="4" id="KW-0808">Transferase</keyword>
<evidence type="ECO:0000313" key="8">
    <source>
        <dbReference type="Proteomes" id="UP001595547"/>
    </source>
</evidence>
<accession>A0ABV7IXE6</accession>
<proteinExistence type="predicted"/>
<keyword evidence="3" id="KW-0997">Cell inner membrane</keyword>
<reference evidence="8" key="1">
    <citation type="journal article" date="2019" name="Int. J. Syst. Evol. Microbiol.">
        <title>The Global Catalogue of Microorganisms (GCM) 10K type strain sequencing project: providing services to taxonomists for standard genome sequencing and annotation.</title>
        <authorList>
            <consortium name="The Broad Institute Genomics Platform"/>
            <consortium name="The Broad Institute Genome Sequencing Center for Infectious Disease"/>
            <person name="Wu L."/>
            <person name="Ma J."/>
        </authorList>
    </citation>
    <scope>NUCLEOTIDE SEQUENCE [LARGE SCALE GENOMIC DNA]</scope>
    <source>
        <strain evidence="8">KCTC 52039</strain>
    </source>
</reference>
<keyword evidence="5" id="KW-0472">Membrane</keyword>
<dbReference type="EMBL" id="JBHRTO010000001">
    <property type="protein sequence ID" value="MFC3180041.1"/>
    <property type="molecule type" value="Genomic_DNA"/>
</dbReference>
<dbReference type="Proteomes" id="UP001595547">
    <property type="component" value="Unassembled WGS sequence"/>
</dbReference>
<dbReference type="GO" id="GO:0016746">
    <property type="term" value="F:acyltransferase activity"/>
    <property type="evidence" value="ECO:0007669"/>
    <property type="project" value="UniProtKB-KW"/>
</dbReference>
<evidence type="ECO:0000256" key="5">
    <source>
        <dbReference type="ARBA" id="ARBA00023136"/>
    </source>
</evidence>
<name>A0ABV7IXE6_9RHOB</name>
<dbReference type="CDD" id="cd07984">
    <property type="entry name" value="LPLAT_LABLAT-like"/>
    <property type="match status" value="1"/>
</dbReference>
<dbReference type="InterPro" id="IPR004960">
    <property type="entry name" value="LipA_acyltrans"/>
</dbReference>
<evidence type="ECO:0000256" key="2">
    <source>
        <dbReference type="ARBA" id="ARBA00022475"/>
    </source>
</evidence>